<dbReference type="AlphaFoldDB" id="A0A4C1YLL6"/>
<protein>
    <submittedName>
        <fullName evidence="1">Uncharacterized protein</fullName>
    </submittedName>
</protein>
<evidence type="ECO:0000313" key="2">
    <source>
        <dbReference type="Proteomes" id="UP000299102"/>
    </source>
</evidence>
<dbReference type="EMBL" id="BGZK01001242">
    <property type="protein sequence ID" value="GBP75287.1"/>
    <property type="molecule type" value="Genomic_DNA"/>
</dbReference>
<accession>A0A4C1YLL6</accession>
<organism evidence="1 2">
    <name type="scientific">Eumeta variegata</name>
    <name type="common">Bagworm moth</name>
    <name type="synonym">Eumeta japonica</name>
    <dbReference type="NCBI Taxonomy" id="151549"/>
    <lineage>
        <taxon>Eukaryota</taxon>
        <taxon>Metazoa</taxon>
        <taxon>Ecdysozoa</taxon>
        <taxon>Arthropoda</taxon>
        <taxon>Hexapoda</taxon>
        <taxon>Insecta</taxon>
        <taxon>Pterygota</taxon>
        <taxon>Neoptera</taxon>
        <taxon>Endopterygota</taxon>
        <taxon>Lepidoptera</taxon>
        <taxon>Glossata</taxon>
        <taxon>Ditrysia</taxon>
        <taxon>Tineoidea</taxon>
        <taxon>Psychidae</taxon>
        <taxon>Oiketicinae</taxon>
        <taxon>Eumeta</taxon>
    </lineage>
</organism>
<name>A0A4C1YLL6_EUMVA</name>
<keyword evidence="2" id="KW-1185">Reference proteome</keyword>
<proteinExistence type="predicted"/>
<comment type="caution">
    <text evidence="1">The sequence shown here is derived from an EMBL/GenBank/DDBJ whole genome shotgun (WGS) entry which is preliminary data.</text>
</comment>
<reference evidence="1 2" key="1">
    <citation type="journal article" date="2019" name="Commun. Biol.">
        <title>The bagworm genome reveals a unique fibroin gene that provides high tensile strength.</title>
        <authorList>
            <person name="Kono N."/>
            <person name="Nakamura H."/>
            <person name="Ohtoshi R."/>
            <person name="Tomita M."/>
            <person name="Numata K."/>
            <person name="Arakawa K."/>
        </authorList>
    </citation>
    <scope>NUCLEOTIDE SEQUENCE [LARGE SCALE GENOMIC DNA]</scope>
</reference>
<sequence>MLLNRVSGASIPPSTWGAQLDVGNRCHIFVLTLVTQIGPNRLGLCSRDIREKNESRMYETYWTPKSNVKYPARPLKATSNTQQEWSSV</sequence>
<evidence type="ECO:0000313" key="1">
    <source>
        <dbReference type="EMBL" id="GBP75287.1"/>
    </source>
</evidence>
<gene>
    <name evidence="1" type="ORF">EVAR_47324_1</name>
</gene>
<dbReference type="Proteomes" id="UP000299102">
    <property type="component" value="Unassembled WGS sequence"/>
</dbReference>